<reference evidence="1 2" key="1">
    <citation type="journal article" date="2012" name="Mol. Biol. Evol.">
        <title>Genome reduction and co-evolution between the primary and secondary bacterial symbionts of psyllids.</title>
        <authorList>
            <person name="Sloan D.B."/>
            <person name="Moran N.A."/>
        </authorList>
    </citation>
    <scope>NUCLEOTIDE SEQUENCE [LARGE SCALE GENOMIC DNA]</scope>
    <source>
        <strain evidence="1">Ceuc_S</strain>
    </source>
</reference>
<dbReference type="AlphaFoldDB" id="J3TF94"/>
<gene>
    <name evidence="1" type="ORF">A359_04190</name>
</gene>
<dbReference type="EMBL" id="CP003546">
    <property type="protein sequence ID" value="AFP84812.1"/>
    <property type="molecule type" value="Genomic_DNA"/>
</dbReference>
<evidence type="ECO:0000313" key="1">
    <source>
        <dbReference type="EMBL" id="AFP84812.1"/>
    </source>
</evidence>
<keyword evidence="2" id="KW-1185">Reference proteome</keyword>
<organism evidence="1 2">
    <name type="scientific">secondary endosymbiont of Ctenarytaina eucalypti</name>
    <dbReference type="NCBI Taxonomy" id="1199245"/>
    <lineage>
        <taxon>Bacteria</taxon>
        <taxon>Pseudomonadati</taxon>
        <taxon>Pseudomonadota</taxon>
        <taxon>Gammaproteobacteria</taxon>
        <taxon>Enterobacterales</taxon>
        <taxon>Enterobacteriaceae</taxon>
        <taxon>aphid secondary symbionts</taxon>
    </lineage>
</organism>
<dbReference type="STRING" id="1199245.A359_04190"/>
<accession>J3TF94</accession>
<dbReference type="HOGENOM" id="CLU_3316781_0_0_6"/>
<proteinExistence type="predicted"/>
<dbReference type="KEGG" id="sect:A359_04190"/>
<protein>
    <submittedName>
        <fullName evidence="1">Uncharacterized protein</fullName>
    </submittedName>
</protein>
<dbReference type="Proteomes" id="UP000003936">
    <property type="component" value="Chromosome"/>
</dbReference>
<evidence type="ECO:0000313" key="2">
    <source>
        <dbReference type="Proteomes" id="UP000003936"/>
    </source>
</evidence>
<name>J3TF94_9ENTR</name>
<sequence length="39" mass="4580">MLYEMFLNFPLRSINEMLNLAHFQHAPVYKAATSVRRLG</sequence>